<evidence type="ECO:0000313" key="1">
    <source>
        <dbReference type="EMBL" id="GBL71377.1"/>
    </source>
</evidence>
<name>A0A4Y1ZWT0_ARAVE</name>
<dbReference type="AlphaFoldDB" id="A0A4Y1ZWT0"/>
<proteinExistence type="predicted"/>
<evidence type="ECO:0000313" key="2">
    <source>
        <dbReference type="Proteomes" id="UP000499080"/>
    </source>
</evidence>
<dbReference type="EMBL" id="BGPR01078641">
    <property type="protein sequence ID" value="GBL71377.1"/>
    <property type="molecule type" value="Genomic_DNA"/>
</dbReference>
<dbReference type="Proteomes" id="UP000499080">
    <property type="component" value="Unassembled WGS sequence"/>
</dbReference>
<organism evidence="1 2">
    <name type="scientific">Araneus ventricosus</name>
    <name type="common">Orbweaver spider</name>
    <name type="synonym">Epeira ventricosa</name>
    <dbReference type="NCBI Taxonomy" id="182803"/>
    <lineage>
        <taxon>Eukaryota</taxon>
        <taxon>Metazoa</taxon>
        <taxon>Ecdysozoa</taxon>
        <taxon>Arthropoda</taxon>
        <taxon>Chelicerata</taxon>
        <taxon>Arachnida</taxon>
        <taxon>Araneae</taxon>
        <taxon>Araneomorphae</taxon>
        <taxon>Entelegynae</taxon>
        <taxon>Araneoidea</taxon>
        <taxon>Araneidae</taxon>
        <taxon>Araneus</taxon>
    </lineage>
</organism>
<dbReference type="OrthoDB" id="3231855at2759"/>
<comment type="caution">
    <text evidence="1">The sequence shown here is derived from an EMBL/GenBank/DDBJ whole genome shotgun (WGS) entry which is preliminary data.</text>
</comment>
<accession>A0A4Y1ZWT0</accession>
<keyword evidence="2" id="KW-1185">Reference proteome</keyword>
<sequence>MSYAKLFKARCTLADSVVGSNKCQSDTEAINDFRGMENSWAVPTHLLQSEGVANDLSDTIASDFPLESERKLDVFEYVATNWAVHTYDNSCSYNRSYYDSGGLSLMTFNDTNRLVCTGPKPRRLVSGWRERGTGVRNRRHQNAGQKRLRQGLASTSSHKTVTSNLQAIILYQAARAEFVSSSTDTLHYGKISDRREREDDCFPIKIVRITISAYRIRQNRQVEKRMAYVYVF</sequence>
<gene>
    <name evidence="1" type="ORF">AVEN_238504_1</name>
</gene>
<reference evidence="1 2" key="1">
    <citation type="journal article" date="2019" name="Sci. Rep.">
        <title>Orb-weaving spider Araneus ventricosus genome elucidates the spidroin gene catalogue.</title>
        <authorList>
            <person name="Kono N."/>
            <person name="Nakamura H."/>
            <person name="Ohtoshi R."/>
            <person name="Moran D.A.P."/>
            <person name="Shinohara A."/>
            <person name="Yoshida Y."/>
            <person name="Fujiwara M."/>
            <person name="Mori M."/>
            <person name="Tomita M."/>
            <person name="Arakawa K."/>
        </authorList>
    </citation>
    <scope>NUCLEOTIDE SEQUENCE [LARGE SCALE GENOMIC DNA]</scope>
</reference>
<protein>
    <submittedName>
        <fullName evidence="1">Uncharacterized protein</fullName>
    </submittedName>
</protein>